<keyword evidence="9 12" id="KW-0408">Iron</keyword>
<evidence type="ECO:0000313" key="15">
    <source>
        <dbReference type="Proteomes" id="UP000593568"/>
    </source>
</evidence>
<dbReference type="InterPro" id="IPR017972">
    <property type="entry name" value="Cyt_P450_CS"/>
</dbReference>
<dbReference type="AlphaFoldDB" id="A0A7J9EMN8"/>
<dbReference type="Gene3D" id="1.10.630.10">
    <property type="entry name" value="Cytochrome P450"/>
    <property type="match status" value="1"/>
</dbReference>
<dbReference type="PANTHER" id="PTHR24282:SF36">
    <property type="entry name" value="CYTOCHROME P450 714A1-RELATED"/>
    <property type="match status" value="1"/>
</dbReference>
<dbReference type="InterPro" id="IPR001128">
    <property type="entry name" value="Cyt_P450"/>
</dbReference>
<dbReference type="InterPro" id="IPR050665">
    <property type="entry name" value="Cytochrome_P450_Monooxygen"/>
</dbReference>
<evidence type="ECO:0000256" key="2">
    <source>
        <dbReference type="ARBA" id="ARBA00004167"/>
    </source>
</evidence>
<dbReference type="PRINTS" id="PR00465">
    <property type="entry name" value="EP450IV"/>
</dbReference>
<dbReference type="InterPro" id="IPR036396">
    <property type="entry name" value="Cyt_P450_sf"/>
</dbReference>
<dbReference type="PROSITE" id="PS00086">
    <property type="entry name" value="CYTOCHROME_P450"/>
    <property type="match status" value="1"/>
</dbReference>
<name>A0A7J9EMN8_9ROSI</name>
<protein>
    <recommendedName>
        <fullName evidence="16">Cytochrome P450</fullName>
    </recommendedName>
</protein>
<dbReference type="GO" id="GO:0016705">
    <property type="term" value="F:oxidoreductase activity, acting on paired donors, with incorporation or reduction of molecular oxygen"/>
    <property type="evidence" value="ECO:0007669"/>
    <property type="project" value="InterPro"/>
</dbReference>
<evidence type="ECO:0000256" key="13">
    <source>
        <dbReference type="RuleBase" id="RU000461"/>
    </source>
</evidence>
<sequence length="214" mass="23989">GRFFPNKKVSNLEREVELLIWETVKRRQQECVDKSSGQKDLMQLILESAVNEAGVGPGAVGLPATYKLLPYMKVTMVIQEAMRLYPAAAFVSREALEDTRIGNILVPKGVCIWTLIPTLHRDPEIWGADANEFKPDRFINGVSKACKSPQGYIPFGLGTRLCLGKNFAMVQLKVLLSLIVSKFTFSLSPSYHHSPAFRMLVEPEHGVYIKIQKI</sequence>
<keyword evidence="5" id="KW-0812">Transmembrane</keyword>
<dbReference type="EMBL" id="JABEZW010000009">
    <property type="protein sequence ID" value="MBA0774283.1"/>
    <property type="molecule type" value="Genomic_DNA"/>
</dbReference>
<dbReference type="PANTHER" id="PTHR24282">
    <property type="entry name" value="CYTOCHROME P450 FAMILY MEMBER"/>
    <property type="match status" value="1"/>
</dbReference>
<accession>A0A7J9EMN8</accession>
<dbReference type="InterPro" id="IPR002403">
    <property type="entry name" value="Cyt_P450_E_grp-IV"/>
</dbReference>
<dbReference type="GO" id="GO:0016020">
    <property type="term" value="C:membrane"/>
    <property type="evidence" value="ECO:0007669"/>
    <property type="project" value="UniProtKB-SubCell"/>
</dbReference>
<dbReference type="GO" id="GO:0020037">
    <property type="term" value="F:heme binding"/>
    <property type="evidence" value="ECO:0007669"/>
    <property type="project" value="InterPro"/>
</dbReference>
<evidence type="ECO:0000256" key="1">
    <source>
        <dbReference type="ARBA" id="ARBA00001971"/>
    </source>
</evidence>
<evidence type="ECO:0000256" key="10">
    <source>
        <dbReference type="ARBA" id="ARBA00023033"/>
    </source>
</evidence>
<keyword evidence="11" id="KW-0472">Membrane</keyword>
<keyword evidence="7" id="KW-1133">Transmembrane helix</keyword>
<evidence type="ECO:0000256" key="8">
    <source>
        <dbReference type="ARBA" id="ARBA00023002"/>
    </source>
</evidence>
<dbReference type="PRINTS" id="PR00385">
    <property type="entry name" value="P450"/>
</dbReference>
<evidence type="ECO:0000256" key="4">
    <source>
        <dbReference type="ARBA" id="ARBA00022617"/>
    </source>
</evidence>
<keyword evidence="4 12" id="KW-0349">Heme</keyword>
<gene>
    <name evidence="14" type="ORF">Gotri_009503</name>
</gene>
<reference evidence="14 15" key="1">
    <citation type="journal article" date="2019" name="Genome Biol. Evol.">
        <title>Insights into the evolution of the New World diploid cottons (Gossypium, subgenus Houzingenia) based on genome sequencing.</title>
        <authorList>
            <person name="Grover C.E."/>
            <person name="Arick M.A. 2nd"/>
            <person name="Thrash A."/>
            <person name="Conover J.L."/>
            <person name="Sanders W.S."/>
            <person name="Peterson D.G."/>
            <person name="Frelichowski J.E."/>
            <person name="Scheffler J.A."/>
            <person name="Scheffler B.E."/>
            <person name="Wendel J.F."/>
        </authorList>
    </citation>
    <scope>NUCLEOTIDE SEQUENCE [LARGE SCALE GENOMIC DNA]</scope>
    <source>
        <strain evidence="14">8</strain>
        <tissue evidence="14">Leaf</tissue>
    </source>
</reference>
<evidence type="ECO:0000256" key="6">
    <source>
        <dbReference type="ARBA" id="ARBA00022723"/>
    </source>
</evidence>
<organism evidence="14 15">
    <name type="scientific">Gossypium trilobum</name>
    <dbReference type="NCBI Taxonomy" id="34281"/>
    <lineage>
        <taxon>Eukaryota</taxon>
        <taxon>Viridiplantae</taxon>
        <taxon>Streptophyta</taxon>
        <taxon>Embryophyta</taxon>
        <taxon>Tracheophyta</taxon>
        <taxon>Spermatophyta</taxon>
        <taxon>Magnoliopsida</taxon>
        <taxon>eudicotyledons</taxon>
        <taxon>Gunneridae</taxon>
        <taxon>Pentapetalae</taxon>
        <taxon>rosids</taxon>
        <taxon>malvids</taxon>
        <taxon>Malvales</taxon>
        <taxon>Malvaceae</taxon>
        <taxon>Malvoideae</taxon>
        <taxon>Gossypium</taxon>
    </lineage>
</organism>
<proteinExistence type="inferred from homology"/>
<dbReference type="GO" id="GO:0005506">
    <property type="term" value="F:iron ion binding"/>
    <property type="evidence" value="ECO:0007669"/>
    <property type="project" value="InterPro"/>
</dbReference>
<evidence type="ECO:0008006" key="16">
    <source>
        <dbReference type="Google" id="ProtNLM"/>
    </source>
</evidence>
<dbReference type="SUPFAM" id="SSF48264">
    <property type="entry name" value="Cytochrome P450"/>
    <property type="match status" value="1"/>
</dbReference>
<comment type="cofactor">
    <cofactor evidence="1 12">
        <name>heme</name>
        <dbReference type="ChEBI" id="CHEBI:30413"/>
    </cofactor>
</comment>
<evidence type="ECO:0000256" key="5">
    <source>
        <dbReference type="ARBA" id="ARBA00022692"/>
    </source>
</evidence>
<feature type="binding site" description="axial binding residue" evidence="12">
    <location>
        <position position="162"/>
    </location>
    <ligand>
        <name>heme</name>
        <dbReference type="ChEBI" id="CHEBI:30413"/>
    </ligand>
    <ligandPart>
        <name>Fe</name>
        <dbReference type="ChEBI" id="CHEBI:18248"/>
    </ligandPart>
</feature>
<dbReference type="GO" id="GO:0004497">
    <property type="term" value="F:monooxygenase activity"/>
    <property type="evidence" value="ECO:0007669"/>
    <property type="project" value="UniProtKB-KW"/>
</dbReference>
<evidence type="ECO:0000256" key="12">
    <source>
        <dbReference type="PIRSR" id="PIRSR602403-1"/>
    </source>
</evidence>
<keyword evidence="6 12" id="KW-0479">Metal-binding</keyword>
<keyword evidence="8 13" id="KW-0560">Oxidoreductase</keyword>
<comment type="caution">
    <text evidence="14">The sequence shown here is derived from an EMBL/GenBank/DDBJ whole genome shotgun (WGS) entry which is preliminary data.</text>
</comment>
<evidence type="ECO:0000256" key="11">
    <source>
        <dbReference type="ARBA" id="ARBA00023136"/>
    </source>
</evidence>
<evidence type="ECO:0000256" key="3">
    <source>
        <dbReference type="ARBA" id="ARBA00010617"/>
    </source>
</evidence>
<keyword evidence="15" id="KW-1185">Reference proteome</keyword>
<feature type="non-terminal residue" evidence="14">
    <location>
        <position position="1"/>
    </location>
</feature>
<comment type="similarity">
    <text evidence="3 13">Belongs to the cytochrome P450 family.</text>
</comment>
<evidence type="ECO:0000313" key="14">
    <source>
        <dbReference type="EMBL" id="MBA0774283.1"/>
    </source>
</evidence>
<keyword evidence="10 13" id="KW-0503">Monooxygenase</keyword>
<dbReference type="Pfam" id="PF00067">
    <property type="entry name" value="p450"/>
    <property type="match status" value="1"/>
</dbReference>
<evidence type="ECO:0000256" key="9">
    <source>
        <dbReference type="ARBA" id="ARBA00023004"/>
    </source>
</evidence>
<evidence type="ECO:0000256" key="7">
    <source>
        <dbReference type="ARBA" id="ARBA00022989"/>
    </source>
</evidence>
<comment type="subcellular location">
    <subcellularLocation>
        <location evidence="2">Membrane</location>
        <topology evidence="2">Single-pass membrane protein</topology>
    </subcellularLocation>
</comment>
<dbReference type="Proteomes" id="UP000593568">
    <property type="component" value="Unassembled WGS sequence"/>
</dbReference>